<dbReference type="RefSeq" id="WP_074989894.1">
    <property type="nucleotide sequence ID" value="NZ_FPAZ01000047.1"/>
</dbReference>
<gene>
    <name evidence="2" type="ORF">SAMN04487854_1472</name>
</gene>
<organism evidence="2 3">
    <name type="scientific">Pseudoalteromonas lipolytica</name>
    <dbReference type="NCBI Taxonomy" id="570156"/>
    <lineage>
        <taxon>Bacteria</taxon>
        <taxon>Pseudomonadati</taxon>
        <taxon>Pseudomonadota</taxon>
        <taxon>Gammaproteobacteria</taxon>
        <taxon>Alteromonadales</taxon>
        <taxon>Pseudoalteromonadaceae</taxon>
        <taxon>Pseudoalteromonas</taxon>
    </lineage>
</organism>
<comment type="caution">
    <text evidence="2">The sequence shown here is derived from an EMBL/GenBank/DDBJ whole genome shotgun (WGS) entry which is preliminary data.</text>
</comment>
<feature type="signal peptide" evidence="1">
    <location>
        <begin position="1"/>
        <end position="21"/>
    </location>
</feature>
<dbReference type="EMBL" id="FPAZ01000047">
    <property type="protein sequence ID" value="SFU03839.1"/>
    <property type="molecule type" value="Genomic_DNA"/>
</dbReference>
<evidence type="ECO:0000313" key="2">
    <source>
        <dbReference type="EMBL" id="SFU03839.1"/>
    </source>
</evidence>
<name>A0ABY1GUV8_9GAMM</name>
<proteinExistence type="predicted"/>
<protein>
    <submittedName>
        <fullName evidence="2">Uncharacterized protein</fullName>
    </submittedName>
</protein>
<keyword evidence="3" id="KW-1185">Reference proteome</keyword>
<evidence type="ECO:0000313" key="3">
    <source>
        <dbReference type="Proteomes" id="UP000183805"/>
    </source>
</evidence>
<feature type="chain" id="PRO_5045070100" evidence="1">
    <location>
        <begin position="22"/>
        <end position="139"/>
    </location>
</feature>
<keyword evidence="1" id="KW-0732">Signal</keyword>
<sequence>MKTFLPICIALSIFLSHTVSSATVENHIKNKTINCSYECTEIIKLNAGWHVVAKNSNGDIEKVIPVDDIPINAKRIINNNGIINTLSSVPGVGTTSTSYETPTEIVVVYITTYRDTDGNLLDVQVTTVRIPKDTTTMPK</sequence>
<evidence type="ECO:0000256" key="1">
    <source>
        <dbReference type="SAM" id="SignalP"/>
    </source>
</evidence>
<accession>A0ABY1GUV8</accession>
<reference evidence="2 3" key="1">
    <citation type="submission" date="2016-10" db="EMBL/GenBank/DDBJ databases">
        <authorList>
            <person name="Varghese N."/>
            <person name="Submissions S."/>
        </authorList>
    </citation>
    <scope>NUCLEOTIDE SEQUENCE [LARGE SCALE GENOMIC DNA]</scope>
    <source>
        <strain evidence="2 3">CGMCC 1.8499</strain>
    </source>
</reference>
<dbReference type="Proteomes" id="UP000183805">
    <property type="component" value="Unassembled WGS sequence"/>
</dbReference>